<comment type="caution">
    <text evidence="2">The sequence shown here is derived from an EMBL/GenBank/DDBJ whole genome shotgun (WGS) entry which is preliminary data.</text>
</comment>
<proteinExistence type="predicted"/>
<feature type="transmembrane region" description="Helical" evidence="1">
    <location>
        <begin position="159"/>
        <end position="183"/>
    </location>
</feature>
<keyword evidence="1" id="KW-0812">Transmembrane</keyword>
<evidence type="ECO:0008006" key="4">
    <source>
        <dbReference type="Google" id="ProtNLM"/>
    </source>
</evidence>
<protein>
    <recommendedName>
        <fullName evidence="4">ABC transporter permease</fullName>
    </recommendedName>
</protein>
<evidence type="ECO:0000313" key="2">
    <source>
        <dbReference type="EMBL" id="MED7827320.1"/>
    </source>
</evidence>
<gene>
    <name evidence="2" type="ORF">VXC91_36795</name>
</gene>
<accession>A0ABU7FTT7</accession>
<feature type="transmembrane region" description="Helical" evidence="1">
    <location>
        <begin position="74"/>
        <end position="93"/>
    </location>
</feature>
<evidence type="ECO:0000313" key="3">
    <source>
        <dbReference type="Proteomes" id="UP001333996"/>
    </source>
</evidence>
<organism evidence="2 3">
    <name type="scientific">Streptomyces chiangmaiensis</name>
    <dbReference type="NCBI Taxonomy" id="766497"/>
    <lineage>
        <taxon>Bacteria</taxon>
        <taxon>Bacillati</taxon>
        <taxon>Actinomycetota</taxon>
        <taxon>Actinomycetes</taxon>
        <taxon>Kitasatosporales</taxon>
        <taxon>Streptomycetaceae</taxon>
        <taxon>Streptomyces</taxon>
    </lineage>
</organism>
<sequence>MNGVLRAELLSTRKRPGVWIVGGAWAGLAVAFGMVVPYIVWLAVRNRPVGASGDPEKLISGLLPDKFLSGTVDLYPMFGSALMLILGAVLVGGEYRWGTWSTLLVQGPGRTSAVLGKAGAAAAAVLCISVLVLLVSAGASGLVAALTGRPAHWPDAVTLLAGIGAVWLISMAAASLGIFLSLLLRGTGAAIGVGLLWLLALENLVSGLAGTLPLLKGVQGLLIGPSAGSLATALDPSGKPNSSIPGVVSVSGPLTASAVLAAYVVVCLSLSALLVSRRDVT</sequence>
<feature type="transmembrane region" description="Helical" evidence="1">
    <location>
        <begin position="254"/>
        <end position="275"/>
    </location>
</feature>
<feature type="transmembrane region" description="Helical" evidence="1">
    <location>
        <begin position="195"/>
        <end position="215"/>
    </location>
</feature>
<keyword evidence="1" id="KW-1133">Transmembrane helix</keyword>
<evidence type="ECO:0000256" key="1">
    <source>
        <dbReference type="SAM" id="Phobius"/>
    </source>
</evidence>
<dbReference type="EMBL" id="JAYWVC010000222">
    <property type="protein sequence ID" value="MED7827320.1"/>
    <property type="molecule type" value="Genomic_DNA"/>
</dbReference>
<keyword evidence="1" id="KW-0472">Membrane</keyword>
<feature type="transmembrane region" description="Helical" evidence="1">
    <location>
        <begin position="20"/>
        <end position="44"/>
    </location>
</feature>
<feature type="transmembrane region" description="Helical" evidence="1">
    <location>
        <begin position="114"/>
        <end position="139"/>
    </location>
</feature>
<dbReference type="PANTHER" id="PTHR37305:SF1">
    <property type="entry name" value="MEMBRANE PROTEIN"/>
    <property type="match status" value="1"/>
</dbReference>
<reference evidence="2" key="1">
    <citation type="submission" date="2024-01" db="EMBL/GenBank/DDBJ databases">
        <title>First draft genome sequence data of TA4-1, the type strain of Gram-positive actinobacterium Streptomyces chiangmaiensis.</title>
        <authorList>
            <person name="Yasawong M."/>
            <person name="Nantapong N."/>
        </authorList>
    </citation>
    <scope>NUCLEOTIDE SEQUENCE</scope>
    <source>
        <strain evidence="2">TA4-1</strain>
    </source>
</reference>
<name>A0ABU7FTT7_9ACTN</name>
<keyword evidence="3" id="KW-1185">Reference proteome</keyword>
<dbReference type="Proteomes" id="UP001333996">
    <property type="component" value="Unassembled WGS sequence"/>
</dbReference>
<dbReference type="RefSeq" id="WP_329511703.1">
    <property type="nucleotide sequence ID" value="NZ_BAAAYZ010000243.1"/>
</dbReference>
<dbReference type="PANTHER" id="PTHR37305">
    <property type="entry name" value="INTEGRAL MEMBRANE PROTEIN-RELATED"/>
    <property type="match status" value="1"/>
</dbReference>